<evidence type="ECO:0000313" key="2">
    <source>
        <dbReference type="EMBL" id="OEK05873.1"/>
    </source>
</evidence>
<sequence>MDFFLADSSLLPYQLLMIVHILVLAYAMYVFVKRDGSALERLLSLLLLLFIPIVGSLIYLKLSQRKRRKFSLKRRY</sequence>
<feature type="transmembrane region" description="Helical" evidence="1">
    <location>
        <begin position="38"/>
        <end position="60"/>
    </location>
</feature>
<keyword evidence="1" id="KW-1133">Transmembrane helix</keyword>
<keyword evidence="1" id="KW-0812">Transmembrane</keyword>
<keyword evidence="1" id="KW-0472">Membrane</keyword>
<evidence type="ECO:0008006" key="4">
    <source>
        <dbReference type="Google" id="ProtNLM"/>
    </source>
</evidence>
<accession>A0A1E5T3B0</accession>
<protein>
    <recommendedName>
        <fullName evidence="4">Cardiolipin synthase N-terminal domain-containing protein</fullName>
    </recommendedName>
</protein>
<evidence type="ECO:0000256" key="1">
    <source>
        <dbReference type="SAM" id="Phobius"/>
    </source>
</evidence>
<organism evidence="2 3">
    <name type="scientific">Roseivirga misakiensis</name>
    <dbReference type="NCBI Taxonomy" id="1563681"/>
    <lineage>
        <taxon>Bacteria</taxon>
        <taxon>Pseudomonadati</taxon>
        <taxon>Bacteroidota</taxon>
        <taxon>Cytophagia</taxon>
        <taxon>Cytophagales</taxon>
        <taxon>Roseivirgaceae</taxon>
        <taxon>Roseivirga</taxon>
    </lineage>
</organism>
<keyword evidence="3" id="KW-1185">Reference proteome</keyword>
<gene>
    <name evidence="2" type="ORF">BFP71_07080</name>
</gene>
<name>A0A1E5T3B0_9BACT</name>
<dbReference type="AlphaFoldDB" id="A0A1E5T3B0"/>
<comment type="caution">
    <text evidence="2">The sequence shown here is derived from an EMBL/GenBank/DDBJ whole genome shotgun (WGS) entry which is preliminary data.</text>
</comment>
<dbReference type="Proteomes" id="UP000095552">
    <property type="component" value="Unassembled WGS sequence"/>
</dbReference>
<dbReference type="STRING" id="1563681.BFP71_07080"/>
<dbReference type="EMBL" id="MDGQ01000004">
    <property type="protein sequence ID" value="OEK05873.1"/>
    <property type="molecule type" value="Genomic_DNA"/>
</dbReference>
<reference evidence="2 3" key="1">
    <citation type="submission" date="2016-08" db="EMBL/GenBank/DDBJ databases">
        <title>Draft genome of Fabibacter sp. strain SK-8.</title>
        <authorList>
            <person name="Wong S.-K."/>
            <person name="Hamasaki K."/>
            <person name="Yoshizawa S."/>
        </authorList>
    </citation>
    <scope>NUCLEOTIDE SEQUENCE [LARGE SCALE GENOMIC DNA]</scope>
    <source>
        <strain evidence="2 3">SK-8</strain>
    </source>
</reference>
<evidence type="ECO:0000313" key="3">
    <source>
        <dbReference type="Proteomes" id="UP000095552"/>
    </source>
</evidence>
<proteinExistence type="predicted"/>
<feature type="transmembrane region" description="Helical" evidence="1">
    <location>
        <begin position="12"/>
        <end position="32"/>
    </location>
</feature>